<protein>
    <submittedName>
        <fullName evidence="1">Uncharacterized protein</fullName>
    </submittedName>
</protein>
<sequence length="68" mass="7557">MSGEEKVPARSHIGEGMSDYYLRKIPVNAVVETLQIARALLYDRITSTTQLGMHGNLLSKVKQRLSSP</sequence>
<proteinExistence type="predicted"/>
<gene>
    <name evidence="1" type="ORF">SERLADRAFT_481097</name>
</gene>
<dbReference type="RefSeq" id="XP_007324797.1">
    <property type="nucleotide sequence ID" value="XM_007324735.1"/>
</dbReference>
<reference evidence="2" key="1">
    <citation type="journal article" date="2011" name="Science">
        <title>The plant cell wall-decomposing machinery underlies the functional diversity of forest fungi.</title>
        <authorList>
            <person name="Eastwood D.C."/>
            <person name="Floudas D."/>
            <person name="Binder M."/>
            <person name="Majcherczyk A."/>
            <person name="Schneider P."/>
            <person name="Aerts A."/>
            <person name="Asiegbu F.O."/>
            <person name="Baker S.E."/>
            <person name="Barry K."/>
            <person name="Bendiksby M."/>
            <person name="Blumentritt M."/>
            <person name="Coutinho P.M."/>
            <person name="Cullen D."/>
            <person name="de Vries R.P."/>
            <person name="Gathman A."/>
            <person name="Goodell B."/>
            <person name="Henrissat B."/>
            <person name="Ihrmark K."/>
            <person name="Kauserud H."/>
            <person name="Kohler A."/>
            <person name="LaButti K."/>
            <person name="Lapidus A."/>
            <person name="Lavin J.L."/>
            <person name="Lee Y.-H."/>
            <person name="Lindquist E."/>
            <person name="Lilly W."/>
            <person name="Lucas S."/>
            <person name="Morin E."/>
            <person name="Murat C."/>
            <person name="Oguiza J.A."/>
            <person name="Park J."/>
            <person name="Pisabarro A.G."/>
            <person name="Riley R."/>
            <person name="Rosling A."/>
            <person name="Salamov A."/>
            <person name="Schmidt O."/>
            <person name="Schmutz J."/>
            <person name="Skrede I."/>
            <person name="Stenlid J."/>
            <person name="Wiebenga A."/>
            <person name="Xie X."/>
            <person name="Kuees U."/>
            <person name="Hibbett D.S."/>
            <person name="Hoffmeister D."/>
            <person name="Hoegberg N."/>
            <person name="Martin F."/>
            <person name="Grigoriev I.V."/>
            <person name="Watkinson S.C."/>
        </authorList>
    </citation>
    <scope>NUCLEOTIDE SEQUENCE [LARGE SCALE GENOMIC DNA]</scope>
    <source>
        <strain evidence="2">S7.9</strain>
    </source>
</reference>
<accession>F8PED0</accession>
<name>F8PED0_SERL9</name>
<evidence type="ECO:0000313" key="2">
    <source>
        <dbReference type="Proteomes" id="UP000008064"/>
    </source>
</evidence>
<dbReference type="Proteomes" id="UP000008064">
    <property type="component" value="Unassembled WGS sequence"/>
</dbReference>
<dbReference type="KEGG" id="sla:SERLADRAFT_481097"/>
<dbReference type="EMBL" id="GL945448">
    <property type="protein sequence ID" value="EGO18517.1"/>
    <property type="molecule type" value="Genomic_DNA"/>
</dbReference>
<organism evidence="2">
    <name type="scientific">Serpula lacrymans var. lacrymans (strain S7.9)</name>
    <name type="common">Dry rot fungus</name>
    <dbReference type="NCBI Taxonomy" id="578457"/>
    <lineage>
        <taxon>Eukaryota</taxon>
        <taxon>Fungi</taxon>
        <taxon>Dikarya</taxon>
        <taxon>Basidiomycota</taxon>
        <taxon>Agaricomycotina</taxon>
        <taxon>Agaricomycetes</taxon>
        <taxon>Agaricomycetidae</taxon>
        <taxon>Boletales</taxon>
        <taxon>Coniophorineae</taxon>
        <taxon>Serpulaceae</taxon>
        <taxon>Serpula</taxon>
    </lineage>
</organism>
<dbReference type="AlphaFoldDB" id="F8PED0"/>
<dbReference type="GeneID" id="18821636"/>
<dbReference type="HOGENOM" id="CLU_2795543_0_0_1"/>
<evidence type="ECO:0000313" key="1">
    <source>
        <dbReference type="EMBL" id="EGO18517.1"/>
    </source>
</evidence>